<organism evidence="2 3">
    <name type="scientific">Hallerella succinigenes</name>
    <dbReference type="NCBI Taxonomy" id="1896222"/>
    <lineage>
        <taxon>Bacteria</taxon>
        <taxon>Pseudomonadati</taxon>
        <taxon>Fibrobacterota</taxon>
        <taxon>Fibrobacteria</taxon>
        <taxon>Fibrobacterales</taxon>
        <taxon>Fibrobacteraceae</taxon>
        <taxon>Hallerella</taxon>
    </lineage>
</organism>
<gene>
    <name evidence="2" type="ORF">BGX16_1789</name>
</gene>
<evidence type="ECO:0000259" key="1">
    <source>
        <dbReference type="Pfam" id="PF03235"/>
    </source>
</evidence>
<dbReference type="Proteomes" id="UP000231134">
    <property type="component" value="Unassembled WGS sequence"/>
</dbReference>
<dbReference type="PANTHER" id="PTHR37292">
    <property type="entry name" value="VNG6097C"/>
    <property type="match status" value="1"/>
</dbReference>
<dbReference type="EMBL" id="PGEX01000001">
    <property type="protein sequence ID" value="PJJ41793.1"/>
    <property type="molecule type" value="Genomic_DNA"/>
</dbReference>
<dbReference type="PANTHER" id="PTHR37292:SF2">
    <property type="entry name" value="DUF262 DOMAIN-CONTAINING PROTEIN"/>
    <property type="match status" value="1"/>
</dbReference>
<dbReference type="AlphaFoldDB" id="A0A2M9A848"/>
<name>A0A2M9A848_9BACT</name>
<comment type="caution">
    <text evidence="2">The sequence shown here is derived from an EMBL/GenBank/DDBJ whole genome shotgun (WGS) entry which is preliminary data.</text>
</comment>
<dbReference type="RefSeq" id="WP_100425721.1">
    <property type="nucleotide sequence ID" value="NZ_PGEX01000001.1"/>
</dbReference>
<dbReference type="Pfam" id="PF03235">
    <property type="entry name" value="GmrSD_N"/>
    <property type="match status" value="1"/>
</dbReference>
<proteinExistence type="predicted"/>
<dbReference type="InterPro" id="IPR004919">
    <property type="entry name" value="GmrSD_N"/>
</dbReference>
<protein>
    <recommendedName>
        <fullName evidence="1">GmrSD restriction endonucleases N-terminal domain-containing protein</fullName>
    </recommendedName>
</protein>
<evidence type="ECO:0000313" key="2">
    <source>
        <dbReference type="EMBL" id="PJJ41793.1"/>
    </source>
</evidence>
<keyword evidence="3" id="KW-1185">Reference proteome</keyword>
<dbReference type="OrthoDB" id="9798761at2"/>
<sequence length="551" mass="63502">MFNAKPESSNYNELINNIESGRVKIPQFQRKFVWSLDMTVKLLDSIIKGYPIGSFILWKTRERLRSIRNVGGISLPEPPDGDMIQYVLDGQQRMTSLYVAMRGLKINDDDRNDDFSEIYVDLEAKEDEPIVIGNVEEKPADTLVRFTDLLGSTVKVAIAHPNYSEKIEAYSQAVKGYQFSIISVSDAPIEIATEIFTRLNEGGKRLSVFEIMVAKTYDLPSNFDLSEKYEKLVDELKKSDFETISSAVVLQAVSACLVGECAKKHILKLDKFSIIKEWDNIINAFKESVDYMHSFFRIPVSQLMPYDSLLVPFTYYFYKHKEKPIAEQQMFMQDFFWRCVLTSRYSAATETKLAQDIKRIDAVISGNKPDYDEPIDISEDFLKSHGGFSTGAAFIKGMLCLLAYHHPQSFLDNSLVTIDNSWLKQANSKNYHHFFPKAYMKKRGFEDSIVNHIANITIVDDFLNKRKIQDKAPSKYIKEFKKNKKLESALQTHLICIPNQENADDSKTTFQELLADWGVTKDDYEVFFKKRLEQFNKELKERVILTNLDRS</sequence>
<feature type="domain" description="GmrSD restriction endonucleases N-terminal" evidence="1">
    <location>
        <begin position="12"/>
        <end position="215"/>
    </location>
</feature>
<reference evidence="2 3" key="1">
    <citation type="submission" date="2017-11" db="EMBL/GenBank/DDBJ databases">
        <title>Animal gut microbial communities from fecal samples from Wisconsin, USA.</title>
        <authorList>
            <person name="Neumann A."/>
        </authorList>
    </citation>
    <scope>NUCLEOTIDE SEQUENCE [LARGE SCALE GENOMIC DNA]</scope>
    <source>
        <strain evidence="2 3">UWS3</strain>
    </source>
</reference>
<accession>A0A2M9A848</accession>
<evidence type="ECO:0000313" key="3">
    <source>
        <dbReference type="Proteomes" id="UP000231134"/>
    </source>
</evidence>